<gene>
    <name evidence="1" type="ORF">GZ78_04950</name>
</gene>
<keyword evidence="2" id="KW-1185">Reference proteome</keyword>
<evidence type="ECO:0000313" key="2">
    <source>
        <dbReference type="Proteomes" id="UP000028073"/>
    </source>
</evidence>
<dbReference type="EMBL" id="JOKH01000001">
    <property type="protein sequence ID" value="KEQ19324.1"/>
    <property type="molecule type" value="Genomic_DNA"/>
</dbReference>
<dbReference type="AlphaFoldDB" id="A0A081NLK1"/>
<evidence type="ECO:0000313" key="1">
    <source>
        <dbReference type="EMBL" id="KEQ19324.1"/>
    </source>
</evidence>
<accession>A0A081NLK1</accession>
<protein>
    <submittedName>
        <fullName evidence="1">Uncharacterized protein</fullName>
    </submittedName>
</protein>
<reference evidence="1 2" key="1">
    <citation type="submission" date="2014-06" db="EMBL/GenBank/DDBJ databases">
        <title>Whole Genome Sequences of Three Symbiotic Endozoicomonas Bacteria.</title>
        <authorList>
            <person name="Neave M.J."/>
            <person name="Apprill A."/>
            <person name="Voolstra C.R."/>
        </authorList>
    </citation>
    <scope>NUCLEOTIDE SEQUENCE [LARGE SCALE GENOMIC DNA]</scope>
    <source>
        <strain evidence="1 2">DSM 25634</strain>
    </source>
</reference>
<sequence length="108" mass="12283">MFAFVETYTTLQNDGYSFPRGIVGTRRALPTSFDKLRMTGALKMVAQVVPKPRSYAPAWECIRYKNQTLQHDRWIGIGRSLTATLLPQHHSIRVRTGRFGQLSGQQSD</sequence>
<dbReference type="Proteomes" id="UP000028073">
    <property type="component" value="Unassembled WGS sequence"/>
</dbReference>
<name>A0A081NLK1_9GAMM</name>
<comment type="caution">
    <text evidence="1">The sequence shown here is derived from an EMBL/GenBank/DDBJ whole genome shotgun (WGS) entry which is preliminary data.</text>
</comment>
<proteinExistence type="predicted"/>
<organism evidence="1 2">
    <name type="scientific">Endozoicomonas numazuensis</name>
    <dbReference type="NCBI Taxonomy" id="1137799"/>
    <lineage>
        <taxon>Bacteria</taxon>
        <taxon>Pseudomonadati</taxon>
        <taxon>Pseudomonadota</taxon>
        <taxon>Gammaproteobacteria</taxon>
        <taxon>Oceanospirillales</taxon>
        <taxon>Endozoicomonadaceae</taxon>
        <taxon>Endozoicomonas</taxon>
    </lineage>
</organism>